<reference evidence="2 3" key="1">
    <citation type="journal article" date="2018" name="BMC Genomics">
        <title>Genomic evidence for intraspecific hybridization in a clonal and extremely halotolerant yeast.</title>
        <authorList>
            <person name="Gostincar C."/>
            <person name="Stajich J.E."/>
            <person name="Zupancic J."/>
            <person name="Zalar P."/>
            <person name="Gunde-Cimerman N."/>
        </authorList>
    </citation>
    <scope>NUCLEOTIDE SEQUENCE [LARGE SCALE GENOMIC DNA]</scope>
    <source>
        <strain evidence="2 3">EXF-10513</strain>
    </source>
</reference>
<dbReference type="Proteomes" id="UP000269539">
    <property type="component" value="Unassembled WGS sequence"/>
</dbReference>
<dbReference type="PANTHER" id="PTHR42085">
    <property type="entry name" value="F-BOX DOMAIN-CONTAINING PROTEIN"/>
    <property type="match status" value="1"/>
</dbReference>
<name>A0A3M7DIJ2_HORWE</name>
<organism evidence="2 3">
    <name type="scientific">Hortaea werneckii</name>
    <name type="common">Black yeast</name>
    <name type="synonym">Cladosporium werneckii</name>
    <dbReference type="NCBI Taxonomy" id="91943"/>
    <lineage>
        <taxon>Eukaryota</taxon>
        <taxon>Fungi</taxon>
        <taxon>Dikarya</taxon>
        <taxon>Ascomycota</taxon>
        <taxon>Pezizomycotina</taxon>
        <taxon>Dothideomycetes</taxon>
        <taxon>Dothideomycetidae</taxon>
        <taxon>Mycosphaerellales</taxon>
        <taxon>Teratosphaeriaceae</taxon>
        <taxon>Hortaea</taxon>
    </lineage>
</organism>
<gene>
    <name evidence="2" type="ORF">D0864_12427</name>
</gene>
<sequence length="518" mass="59131">MNPEHLLSNDRPLFDAELADMIADAAAPILPTSPEASTITEVINRKRSIAWESEVSSLALKRRRTNGQDQELPFRITECARSEHESFVHHSKASFFSLSNDSPRQDTRRGRSSVHGRQSVLPHFEDHGSSKPPEATSRQAVHGQWDVRKDGPKHEEPPELHRMEDMKYSNRYVPSAGFSSHHDHASLPSKLPSRSQDRKPQRLRRFSFYELSPKIRDRIYRLLLTKDGPIQIDFTWLRPFINGHARIPAPAMIVHHDQSAYYIPVPFDRLVQDVSLMHGDMKPYAAALENKITKTHAVRAPVRGFAIPLLRVSKRLHEEAARVLYTHNSFSFPRSTSAWMVLESFLATIGKTNIAHLHQIDIHVPMWHLGVQADFVEGAILNLVLPAVKMTVRTPPAHDRLLSAIKSVTEALSHAHHLQHLVLGLKYGKETDIWTERYHTTRSLISVSDAEEFATRREKGTELLHQLSDTIPARPKLRVFFTSAYTTRQAKEGFKEELPRMMREAAKYGWAVEENLQV</sequence>
<evidence type="ECO:0000256" key="1">
    <source>
        <dbReference type="SAM" id="MobiDB-lite"/>
    </source>
</evidence>
<evidence type="ECO:0000313" key="2">
    <source>
        <dbReference type="EMBL" id="RMY64181.1"/>
    </source>
</evidence>
<dbReference type="PANTHER" id="PTHR42085:SF2">
    <property type="entry name" value="F-BOX DOMAIN-CONTAINING PROTEIN"/>
    <property type="match status" value="1"/>
</dbReference>
<dbReference type="EMBL" id="QWIO01001967">
    <property type="protein sequence ID" value="RMY64181.1"/>
    <property type="molecule type" value="Genomic_DNA"/>
</dbReference>
<feature type="region of interest" description="Disordered" evidence="1">
    <location>
        <begin position="97"/>
        <end position="200"/>
    </location>
</feature>
<comment type="caution">
    <text evidence="2">The sequence shown here is derived from an EMBL/GenBank/DDBJ whole genome shotgun (WGS) entry which is preliminary data.</text>
</comment>
<protein>
    <submittedName>
        <fullName evidence="2">Uncharacterized protein</fullName>
    </submittedName>
</protein>
<dbReference type="AlphaFoldDB" id="A0A3M7DIJ2"/>
<feature type="compositionally biased region" description="Basic and acidic residues" evidence="1">
    <location>
        <begin position="145"/>
        <end position="168"/>
    </location>
</feature>
<evidence type="ECO:0000313" key="3">
    <source>
        <dbReference type="Proteomes" id="UP000269539"/>
    </source>
</evidence>
<dbReference type="VEuPathDB" id="FungiDB:BTJ68_07000"/>
<proteinExistence type="predicted"/>
<accession>A0A3M7DIJ2</accession>
<dbReference type="InterPro" id="IPR038883">
    <property type="entry name" value="AN11006-like"/>
</dbReference>